<proteinExistence type="predicted"/>
<evidence type="ECO:0000313" key="2">
    <source>
        <dbReference type="EMBL" id="GJT62543.1"/>
    </source>
</evidence>
<accession>A0ABQ5FHM6</accession>
<name>A0ABQ5FHM6_9ASTR</name>
<feature type="region of interest" description="Disordered" evidence="1">
    <location>
        <begin position="24"/>
        <end position="74"/>
    </location>
</feature>
<sequence length="178" mass="20321">MNKENSNVEVSMAGNVKTWELDNLEKISDKDVEKNNEEFSEPGNLDNQNKPDNQERNTEIPEANKSGMNDGKTKSYANMVKSNEAIVNKNLIFIAPKVTEDGIVKVLFDEEIISKGCTKWKFTICGQFIGQNMSFYELRYHARRMWGRFGLKDVIVNNSAKWDPEIGMEKAEPKVLPI</sequence>
<evidence type="ECO:0008006" key="4">
    <source>
        <dbReference type="Google" id="ProtNLM"/>
    </source>
</evidence>
<reference evidence="2" key="2">
    <citation type="submission" date="2022-01" db="EMBL/GenBank/DDBJ databases">
        <authorList>
            <person name="Yamashiro T."/>
            <person name="Shiraishi A."/>
            <person name="Satake H."/>
            <person name="Nakayama K."/>
        </authorList>
    </citation>
    <scope>NUCLEOTIDE SEQUENCE</scope>
</reference>
<evidence type="ECO:0000313" key="3">
    <source>
        <dbReference type="Proteomes" id="UP001151760"/>
    </source>
</evidence>
<dbReference type="EMBL" id="BQNB010017385">
    <property type="protein sequence ID" value="GJT62543.1"/>
    <property type="molecule type" value="Genomic_DNA"/>
</dbReference>
<reference evidence="2" key="1">
    <citation type="journal article" date="2022" name="Int. J. Mol. Sci.">
        <title>Draft Genome of Tanacetum Coccineum: Genomic Comparison of Closely Related Tanacetum-Family Plants.</title>
        <authorList>
            <person name="Yamashiro T."/>
            <person name="Shiraishi A."/>
            <person name="Nakayama K."/>
            <person name="Satake H."/>
        </authorList>
    </citation>
    <scope>NUCLEOTIDE SEQUENCE</scope>
</reference>
<organism evidence="2 3">
    <name type="scientific">Tanacetum coccineum</name>
    <dbReference type="NCBI Taxonomy" id="301880"/>
    <lineage>
        <taxon>Eukaryota</taxon>
        <taxon>Viridiplantae</taxon>
        <taxon>Streptophyta</taxon>
        <taxon>Embryophyta</taxon>
        <taxon>Tracheophyta</taxon>
        <taxon>Spermatophyta</taxon>
        <taxon>Magnoliopsida</taxon>
        <taxon>eudicotyledons</taxon>
        <taxon>Gunneridae</taxon>
        <taxon>Pentapetalae</taxon>
        <taxon>asterids</taxon>
        <taxon>campanulids</taxon>
        <taxon>Asterales</taxon>
        <taxon>Asteraceae</taxon>
        <taxon>Asteroideae</taxon>
        <taxon>Anthemideae</taxon>
        <taxon>Anthemidinae</taxon>
        <taxon>Tanacetum</taxon>
    </lineage>
</organism>
<feature type="compositionally biased region" description="Basic and acidic residues" evidence="1">
    <location>
        <begin position="24"/>
        <end position="37"/>
    </location>
</feature>
<dbReference type="Proteomes" id="UP001151760">
    <property type="component" value="Unassembled WGS sequence"/>
</dbReference>
<protein>
    <recommendedName>
        <fullName evidence="4">DUF4283 domain-containing protein</fullName>
    </recommendedName>
</protein>
<gene>
    <name evidence="2" type="ORF">Tco_1006076</name>
</gene>
<comment type="caution">
    <text evidence="2">The sequence shown here is derived from an EMBL/GenBank/DDBJ whole genome shotgun (WGS) entry which is preliminary data.</text>
</comment>
<keyword evidence="3" id="KW-1185">Reference proteome</keyword>
<evidence type="ECO:0000256" key="1">
    <source>
        <dbReference type="SAM" id="MobiDB-lite"/>
    </source>
</evidence>